<gene>
    <name evidence="1" type="ORF">GCM10009039_14320</name>
</gene>
<comment type="caution">
    <text evidence="1">The sequence shown here is derived from an EMBL/GenBank/DDBJ whole genome shotgun (WGS) entry which is preliminary data.</text>
</comment>
<evidence type="ECO:0000313" key="2">
    <source>
        <dbReference type="Proteomes" id="UP000607197"/>
    </source>
</evidence>
<keyword evidence="2" id="KW-1185">Reference proteome</keyword>
<reference evidence="1" key="1">
    <citation type="journal article" date="2014" name="Int. J. Syst. Evol. Microbiol.">
        <title>Complete genome sequence of Corynebacterium casei LMG S-19264T (=DSM 44701T), isolated from a smear-ripened cheese.</title>
        <authorList>
            <consortium name="US DOE Joint Genome Institute (JGI-PGF)"/>
            <person name="Walter F."/>
            <person name="Albersmeier A."/>
            <person name="Kalinowski J."/>
            <person name="Ruckert C."/>
        </authorList>
    </citation>
    <scope>NUCLEOTIDE SEQUENCE</scope>
    <source>
        <strain evidence="1">JCM 19596</strain>
    </source>
</reference>
<sequence>MEEAMSVVQRAGRWTLGEKAEGVFVVKKGGQLVAKIITGEYTPGAADRNEAECTVERVVEVGEQSEVAGVFRETVADRCVRGFDRPS</sequence>
<reference evidence="1" key="2">
    <citation type="submission" date="2020-09" db="EMBL/GenBank/DDBJ databases">
        <authorList>
            <person name="Sun Q."/>
            <person name="Ohkuma M."/>
        </authorList>
    </citation>
    <scope>NUCLEOTIDE SEQUENCE</scope>
    <source>
        <strain evidence="1">JCM 19596</strain>
    </source>
</reference>
<dbReference type="AlphaFoldDB" id="A0A830F5S4"/>
<dbReference type="EMBL" id="BMPG01000002">
    <property type="protein sequence ID" value="GGL57266.1"/>
    <property type="molecule type" value="Genomic_DNA"/>
</dbReference>
<name>A0A830F5S4_9EURY</name>
<proteinExistence type="predicted"/>
<protein>
    <submittedName>
        <fullName evidence="1">Uncharacterized protein</fullName>
    </submittedName>
</protein>
<organism evidence="1 2">
    <name type="scientific">Halocalculus aciditolerans</name>
    <dbReference type="NCBI Taxonomy" id="1383812"/>
    <lineage>
        <taxon>Archaea</taxon>
        <taxon>Methanobacteriati</taxon>
        <taxon>Methanobacteriota</taxon>
        <taxon>Stenosarchaea group</taxon>
        <taxon>Halobacteria</taxon>
        <taxon>Halobacteriales</taxon>
        <taxon>Halobacteriaceae</taxon>
        <taxon>Halocalculus</taxon>
    </lineage>
</organism>
<dbReference type="Proteomes" id="UP000607197">
    <property type="component" value="Unassembled WGS sequence"/>
</dbReference>
<evidence type="ECO:0000313" key="1">
    <source>
        <dbReference type="EMBL" id="GGL57266.1"/>
    </source>
</evidence>
<accession>A0A830F5S4</accession>